<gene>
    <name evidence="1" type="ORF">A4S15_11835</name>
</gene>
<dbReference type="AlphaFoldDB" id="A0A1W9HUY1"/>
<organism evidence="1 2">
    <name type="scientific">Candidatus Raskinella chloraquaticus</name>
    <dbReference type="NCBI Taxonomy" id="1951219"/>
    <lineage>
        <taxon>Bacteria</taxon>
        <taxon>Pseudomonadati</taxon>
        <taxon>Pseudomonadota</taxon>
        <taxon>Alphaproteobacteria</taxon>
        <taxon>Hyphomicrobiales</taxon>
        <taxon>Phreatobacteraceae</taxon>
        <taxon>Candidatus Raskinella</taxon>
    </lineage>
</organism>
<protein>
    <submittedName>
        <fullName evidence="1">Uncharacterized protein</fullName>
    </submittedName>
</protein>
<evidence type="ECO:0000313" key="1">
    <source>
        <dbReference type="EMBL" id="OQW51266.1"/>
    </source>
</evidence>
<reference evidence="1 2" key="1">
    <citation type="journal article" date="2017" name="Water Res.">
        <title>Comammox in drinking water systems.</title>
        <authorList>
            <person name="Wang Y."/>
            <person name="Ma L."/>
            <person name="Mao Y."/>
            <person name="Jiang X."/>
            <person name="Xia Y."/>
            <person name="Yu K."/>
            <person name="Li B."/>
            <person name="Zhang T."/>
        </authorList>
    </citation>
    <scope>NUCLEOTIDE SEQUENCE [LARGE SCALE GENOMIC DNA]</scope>
    <source>
        <strain evidence="1">SG_bin8</strain>
    </source>
</reference>
<evidence type="ECO:0000313" key="2">
    <source>
        <dbReference type="Proteomes" id="UP000192872"/>
    </source>
</evidence>
<dbReference type="STRING" id="1827387.A4S15_11835"/>
<name>A0A1W9HUY1_9HYPH</name>
<accession>A0A1W9HUY1</accession>
<dbReference type="EMBL" id="LWDL01000020">
    <property type="protein sequence ID" value="OQW51266.1"/>
    <property type="molecule type" value="Genomic_DNA"/>
</dbReference>
<sequence>MRVWFIIFVARQSGQDVGREIKAGLIVHANVLCHRPYQHVATGLSHIILNDITFQASMSERIAAPYS</sequence>
<comment type="caution">
    <text evidence="1">The sequence shown here is derived from an EMBL/GenBank/DDBJ whole genome shotgun (WGS) entry which is preliminary data.</text>
</comment>
<dbReference type="Proteomes" id="UP000192872">
    <property type="component" value="Unassembled WGS sequence"/>
</dbReference>
<proteinExistence type="predicted"/>